<dbReference type="NCBIfam" id="TIGR03544">
    <property type="entry name" value="DivI1A_domain"/>
    <property type="match status" value="1"/>
</dbReference>
<dbReference type="Pfam" id="PF05103">
    <property type="entry name" value="DivIVA"/>
    <property type="match status" value="1"/>
</dbReference>
<dbReference type="RefSeq" id="WP_344793170.1">
    <property type="nucleotide sequence ID" value="NZ_BAABAU010000001.1"/>
</dbReference>
<keyword evidence="5" id="KW-0132">Cell division</keyword>
<evidence type="ECO:0000256" key="7">
    <source>
        <dbReference type="ARBA" id="ARBA00023306"/>
    </source>
</evidence>
<dbReference type="PANTHER" id="PTHR35794">
    <property type="entry name" value="CELL DIVISION PROTEIN DIVIVA"/>
    <property type="match status" value="1"/>
</dbReference>
<evidence type="ECO:0000256" key="8">
    <source>
        <dbReference type="ARBA" id="ARBA00031737"/>
    </source>
</evidence>
<dbReference type="Gene3D" id="6.10.250.660">
    <property type="match status" value="1"/>
</dbReference>
<feature type="compositionally biased region" description="Low complexity" evidence="10">
    <location>
        <begin position="111"/>
        <end position="127"/>
    </location>
</feature>
<evidence type="ECO:0000256" key="2">
    <source>
        <dbReference type="ARBA" id="ARBA00009008"/>
    </source>
</evidence>
<evidence type="ECO:0000256" key="10">
    <source>
        <dbReference type="SAM" id="MobiDB-lite"/>
    </source>
</evidence>
<dbReference type="InterPro" id="IPR007793">
    <property type="entry name" value="DivIVA_fam"/>
</dbReference>
<evidence type="ECO:0000256" key="3">
    <source>
        <dbReference type="ARBA" id="ARBA00018787"/>
    </source>
</evidence>
<feature type="region of interest" description="Disordered" evidence="10">
    <location>
        <begin position="56"/>
        <end position="134"/>
    </location>
</feature>
<comment type="caution">
    <text evidence="11">The sequence shown here is derived from an EMBL/GenBank/DDBJ whole genome shotgun (WGS) entry which is preliminary data.</text>
</comment>
<sequence length="292" mass="32017">MALTPEDVVNKRFQPTKFREGYDQDEVDDFLDEVVVELRRLGQENEELRQRLAAGESRIEELQKSASAAPAAAPVASAPAAPEPTPVAEPEPVAAAPEPTPEPEPTPAPAPAAAAVSAPPAYTAPSADETTSTNNLLQLARRLHEEHVREGIEKRDQLIAEGHATAARIVSEAEAAQRAQVEQFEAEHRAQVEKIEAEQKARTEQFDNEYRARAEKIENEQRAQVERLDNERIGLEHRIESLRSFESEYRQKLKGYIEGQLRELEGDGAGSAPEPVSAQSSAPASYQGFGSN</sequence>
<keyword evidence="6 9" id="KW-0175">Coiled coil</keyword>
<feature type="region of interest" description="Disordered" evidence="10">
    <location>
        <begin position="264"/>
        <end position="292"/>
    </location>
</feature>
<dbReference type="InterPro" id="IPR019933">
    <property type="entry name" value="DivIVA_domain"/>
</dbReference>
<keyword evidence="4" id="KW-0963">Cytoplasm</keyword>
<feature type="coiled-coil region" evidence="9">
    <location>
        <begin position="181"/>
        <end position="238"/>
    </location>
</feature>
<feature type="compositionally biased region" description="Polar residues" evidence="10">
    <location>
        <begin position="277"/>
        <end position="292"/>
    </location>
</feature>
<feature type="compositionally biased region" description="Low complexity" evidence="10">
    <location>
        <begin position="66"/>
        <end position="80"/>
    </location>
</feature>
<evidence type="ECO:0000313" key="11">
    <source>
        <dbReference type="EMBL" id="GAA4264580.1"/>
    </source>
</evidence>
<dbReference type="PANTHER" id="PTHR35794:SF2">
    <property type="entry name" value="CELL DIVISION PROTEIN DIVIVA"/>
    <property type="match status" value="1"/>
</dbReference>
<evidence type="ECO:0000256" key="5">
    <source>
        <dbReference type="ARBA" id="ARBA00022618"/>
    </source>
</evidence>
<evidence type="ECO:0000256" key="6">
    <source>
        <dbReference type="ARBA" id="ARBA00023054"/>
    </source>
</evidence>
<proteinExistence type="inferred from homology"/>
<dbReference type="Proteomes" id="UP001501594">
    <property type="component" value="Unassembled WGS sequence"/>
</dbReference>
<name>A0ABP8DX64_9MICO</name>
<comment type="similarity">
    <text evidence="2">Belongs to the DivIVA family.</text>
</comment>
<comment type="subcellular location">
    <subcellularLocation>
        <location evidence="1">Cytoplasm</location>
    </subcellularLocation>
</comment>
<accession>A0ABP8DX64</accession>
<organism evidence="11 12">
    <name type="scientific">Frondihabitans peucedani</name>
    <dbReference type="NCBI Taxonomy" id="598626"/>
    <lineage>
        <taxon>Bacteria</taxon>
        <taxon>Bacillati</taxon>
        <taxon>Actinomycetota</taxon>
        <taxon>Actinomycetes</taxon>
        <taxon>Micrococcales</taxon>
        <taxon>Microbacteriaceae</taxon>
        <taxon>Frondihabitans</taxon>
    </lineage>
</organism>
<evidence type="ECO:0000256" key="1">
    <source>
        <dbReference type="ARBA" id="ARBA00004496"/>
    </source>
</evidence>
<dbReference type="EMBL" id="BAABAU010000001">
    <property type="protein sequence ID" value="GAA4264580.1"/>
    <property type="molecule type" value="Genomic_DNA"/>
</dbReference>
<reference evidence="12" key="1">
    <citation type="journal article" date="2019" name="Int. J. Syst. Evol. Microbiol.">
        <title>The Global Catalogue of Microorganisms (GCM) 10K type strain sequencing project: providing services to taxonomists for standard genome sequencing and annotation.</title>
        <authorList>
            <consortium name="The Broad Institute Genomics Platform"/>
            <consortium name="The Broad Institute Genome Sequencing Center for Infectious Disease"/>
            <person name="Wu L."/>
            <person name="Ma J."/>
        </authorList>
    </citation>
    <scope>NUCLEOTIDE SEQUENCE [LARGE SCALE GENOMIC DNA]</scope>
    <source>
        <strain evidence="12">JCM 17442</strain>
    </source>
</reference>
<keyword evidence="12" id="KW-1185">Reference proteome</keyword>
<gene>
    <name evidence="11" type="ORF">GCM10022256_01920</name>
</gene>
<evidence type="ECO:0000256" key="4">
    <source>
        <dbReference type="ARBA" id="ARBA00022490"/>
    </source>
</evidence>
<evidence type="ECO:0000313" key="12">
    <source>
        <dbReference type="Proteomes" id="UP001501594"/>
    </source>
</evidence>
<keyword evidence="7" id="KW-0131">Cell cycle</keyword>
<protein>
    <recommendedName>
        <fullName evidence="3">Cell wall synthesis protein Wag31</fullName>
    </recommendedName>
    <alternativeName>
        <fullName evidence="8">Antigen 84</fullName>
    </alternativeName>
</protein>
<evidence type="ECO:0000256" key="9">
    <source>
        <dbReference type="SAM" id="Coils"/>
    </source>
</evidence>
<feature type="compositionally biased region" description="Pro residues" evidence="10">
    <location>
        <begin position="98"/>
        <end position="110"/>
    </location>
</feature>